<dbReference type="EMBL" id="CP108021">
    <property type="protein sequence ID" value="WUM18713.1"/>
    <property type="molecule type" value="Genomic_DNA"/>
</dbReference>
<evidence type="ECO:0000313" key="12">
    <source>
        <dbReference type="EMBL" id="WUM18713.1"/>
    </source>
</evidence>
<dbReference type="PANTHER" id="PTHR11780">
    <property type="entry name" value="NADH-UBIQUINONE OXIDOREDUCTASE FLAVOPROTEIN 1 NDUFV1"/>
    <property type="match status" value="1"/>
</dbReference>
<keyword evidence="5" id="KW-0285">Flavoprotein</keyword>
<dbReference type="Gene3D" id="3.10.20.600">
    <property type="match status" value="1"/>
</dbReference>
<evidence type="ECO:0000259" key="11">
    <source>
        <dbReference type="SMART" id="SM00928"/>
    </source>
</evidence>
<evidence type="ECO:0000256" key="9">
    <source>
        <dbReference type="ARBA" id="ARBA00023014"/>
    </source>
</evidence>
<dbReference type="RefSeq" id="WP_328856306.1">
    <property type="nucleotide sequence ID" value="NZ_CP108021.1"/>
</dbReference>
<evidence type="ECO:0000256" key="6">
    <source>
        <dbReference type="ARBA" id="ARBA00022643"/>
    </source>
</evidence>
<dbReference type="Gene3D" id="3.40.50.11540">
    <property type="entry name" value="NADH-ubiquinone oxidoreductase 51kDa subunit"/>
    <property type="match status" value="1"/>
</dbReference>
<dbReference type="SMART" id="SM00928">
    <property type="entry name" value="NADH_4Fe-4S"/>
    <property type="match status" value="1"/>
</dbReference>
<gene>
    <name evidence="12" type="ORF">OG579_13305</name>
</gene>
<proteinExistence type="inferred from homology"/>
<evidence type="ECO:0000256" key="4">
    <source>
        <dbReference type="ARBA" id="ARBA00022485"/>
    </source>
</evidence>
<dbReference type="InterPro" id="IPR011538">
    <property type="entry name" value="Nuo51_FMN-bd"/>
</dbReference>
<dbReference type="InterPro" id="IPR037225">
    <property type="entry name" value="Nuo51_FMN-bd_sf"/>
</dbReference>
<dbReference type="InterPro" id="IPR019575">
    <property type="entry name" value="Nuop51_4Fe4S-bd"/>
</dbReference>
<dbReference type="AlphaFoldDB" id="A0AAU4JY16"/>
<dbReference type="PANTHER" id="PTHR11780:SF10">
    <property type="entry name" value="NADH DEHYDROGENASE [UBIQUINONE] FLAVOPROTEIN 1, MITOCHONDRIAL"/>
    <property type="match status" value="1"/>
</dbReference>
<name>A0AAU4JY16_9NOCA</name>
<evidence type="ECO:0000313" key="13">
    <source>
        <dbReference type="Proteomes" id="UP001432128"/>
    </source>
</evidence>
<evidence type="ECO:0000256" key="10">
    <source>
        <dbReference type="SAM" id="MobiDB-lite"/>
    </source>
</evidence>
<evidence type="ECO:0000256" key="5">
    <source>
        <dbReference type="ARBA" id="ARBA00022630"/>
    </source>
</evidence>
<keyword evidence="8" id="KW-0408">Iron</keyword>
<dbReference type="KEGG" id="whr:OG579_13305"/>
<protein>
    <submittedName>
        <fullName evidence="12">NADH-quinone oxidoreductase subunit F</fullName>
    </submittedName>
</protein>
<dbReference type="InterPro" id="IPR037207">
    <property type="entry name" value="Nuop51_4Fe4S-bd_sf"/>
</dbReference>
<dbReference type="Pfam" id="PF10589">
    <property type="entry name" value="NADH_4Fe-4S"/>
    <property type="match status" value="1"/>
</dbReference>
<comment type="cofactor">
    <cofactor evidence="2">
        <name>[4Fe-4S] cluster</name>
        <dbReference type="ChEBI" id="CHEBI:49883"/>
    </cofactor>
</comment>
<dbReference type="GO" id="GO:0051539">
    <property type="term" value="F:4 iron, 4 sulfur cluster binding"/>
    <property type="evidence" value="ECO:0007669"/>
    <property type="project" value="UniProtKB-KW"/>
</dbReference>
<organism evidence="12 13">
    <name type="scientific">Williamsia herbipolensis</name>
    <dbReference type="NCBI Taxonomy" id="1603258"/>
    <lineage>
        <taxon>Bacteria</taxon>
        <taxon>Bacillati</taxon>
        <taxon>Actinomycetota</taxon>
        <taxon>Actinomycetes</taxon>
        <taxon>Mycobacteriales</taxon>
        <taxon>Nocardiaceae</taxon>
        <taxon>Williamsia</taxon>
    </lineage>
</organism>
<dbReference type="GO" id="GO:0003954">
    <property type="term" value="F:NADH dehydrogenase activity"/>
    <property type="evidence" value="ECO:0007669"/>
    <property type="project" value="TreeGrafter"/>
</dbReference>
<dbReference type="SUPFAM" id="SSF140490">
    <property type="entry name" value="Nqo1C-terminal domain-like"/>
    <property type="match status" value="1"/>
</dbReference>
<sequence>MTAITEPRPSRHRATAPDHPADRLLTGAGGSLRRHHEIYGARARRGRDLIDLIAAAGLTGRGGAAFPVARKIEATADAARRRNRPFVVANGAEGEPLSGKDAVLLRQSPHLVLDGLAAVAEAVGAQAAHLCVPAHRVDELASLVAERAASGWDRTPVTVTATAGRFVDGETTAIVDLLSGGPGLPRNRVVPSAVRGVGGRPTLVQNVETLAHVALISRNGAAWFRGRGTAAEPGTALVTLSGRRGLDGVVETDLGTPLAVVLRRISVDPTDLRAVLVGGFHGTWVDGRAVPRLALSARSLSEVGASPGAGVFSYLMRGERGLPVVAEIVGHLARESAGQCGPCRFGMPALAEAMAAVAAGAGAQAAHRAVTLADTIDGRGACSHPDGTAHMVRSALAVFADEVAAGQLR</sequence>
<evidence type="ECO:0000256" key="2">
    <source>
        <dbReference type="ARBA" id="ARBA00001966"/>
    </source>
</evidence>
<evidence type="ECO:0000256" key="8">
    <source>
        <dbReference type="ARBA" id="ARBA00023004"/>
    </source>
</evidence>
<dbReference type="SUPFAM" id="SSF142019">
    <property type="entry name" value="Nqo1 FMN-binding domain-like"/>
    <property type="match status" value="1"/>
</dbReference>
<comment type="cofactor">
    <cofactor evidence="1">
        <name>FMN</name>
        <dbReference type="ChEBI" id="CHEBI:58210"/>
    </cofactor>
</comment>
<reference evidence="12 13" key="1">
    <citation type="submission" date="2022-10" db="EMBL/GenBank/DDBJ databases">
        <title>The complete genomes of actinobacterial strains from the NBC collection.</title>
        <authorList>
            <person name="Joergensen T.S."/>
            <person name="Alvarez Arevalo M."/>
            <person name="Sterndorff E.B."/>
            <person name="Faurdal D."/>
            <person name="Vuksanovic O."/>
            <person name="Mourched A.-S."/>
            <person name="Charusanti P."/>
            <person name="Shaw S."/>
            <person name="Blin K."/>
            <person name="Weber T."/>
        </authorList>
    </citation>
    <scope>NUCLEOTIDE SEQUENCE [LARGE SCALE GENOMIC DNA]</scope>
    <source>
        <strain evidence="12 13">NBC_00319</strain>
    </source>
</reference>
<feature type="region of interest" description="Disordered" evidence="10">
    <location>
        <begin position="1"/>
        <end position="29"/>
    </location>
</feature>
<dbReference type="Gene3D" id="1.20.1440.230">
    <property type="entry name" value="NADH-ubiquinone oxidoreductase 51kDa subunit, iron-sulphur binding domain"/>
    <property type="match status" value="1"/>
</dbReference>
<keyword evidence="9" id="KW-0411">Iron-sulfur</keyword>
<keyword evidence="7" id="KW-0479">Metal-binding</keyword>
<feature type="domain" description="NADH-ubiquinone oxidoreductase 51kDa subunit iron-sulphur binding" evidence="11">
    <location>
        <begin position="322"/>
        <end position="367"/>
    </location>
</feature>
<keyword evidence="6" id="KW-0288">FMN</keyword>
<dbReference type="Pfam" id="PF01512">
    <property type="entry name" value="Complex1_51K"/>
    <property type="match status" value="1"/>
</dbReference>
<accession>A0AAU4JY16</accession>
<evidence type="ECO:0000256" key="3">
    <source>
        <dbReference type="ARBA" id="ARBA00007523"/>
    </source>
</evidence>
<dbReference type="InterPro" id="IPR050837">
    <property type="entry name" value="ComplexI_51kDa_subunit"/>
</dbReference>
<dbReference type="Proteomes" id="UP001432128">
    <property type="component" value="Chromosome"/>
</dbReference>
<keyword evidence="13" id="KW-1185">Reference proteome</keyword>
<evidence type="ECO:0000256" key="7">
    <source>
        <dbReference type="ARBA" id="ARBA00022723"/>
    </source>
</evidence>
<dbReference type="GO" id="GO:0046872">
    <property type="term" value="F:metal ion binding"/>
    <property type="evidence" value="ECO:0007669"/>
    <property type="project" value="UniProtKB-KW"/>
</dbReference>
<comment type="similarity">
    <text evidence="3">Belongs to the complex I 51 kDa subunit family.</text>
</comment>
<dbReference type="GO" id="GO:0045333">
    <property type="term" value="P:cellular respiration"/>
    <property type="evidence" value="ECO:0007669"/>
    <property type="project" value="TreeGrafter"/>
</dbReference>
<evidence type="ECO:0000256" key="1">
    <source>
        <dbReference type="ARBA" id="ARBA00001917"/>
    </source>
</evidence>
<keyword evidence="4" id="KW-0004">4Fe-4S</keyword>